<gene>
    <name evidence="1" type="ORF">SAMN02910323_0667</name>
</gene>
<organism evidence="1 2">
    <name type="scientific">Selenomonas ruminantium</name>
    <dbReference type="NCBI Taxonomy" id="971"/>
    <lineage>
        <taxon>Bacteria</taxon>
        <taxon>Bacillati</taxon>
        <taxon>Bacillota</taxon>
        <taxon>Negativicutes</taxon>
        <taxon>Selenomonadales</taxon>
        <taxon>Selenomonadaceae</taxon>
        <taxon>Selenomonas</taxon>
    </lineage>
</organism>
<dbReference type="SUPFAM" id="SSF53474">
    <property type="entry name" value="alpha/beta-Hydrolases"/>
    <property type="match status" value="1"/>
</dbReference>
<evidence type="ECO:0000313" key="2">
    <source>
        <dbReference type="Proteomes" id="UP000182958"/>
    </source>
</evidence>
<dbReference type="AlphaFoldDB" id="A0A1K1M9A1"/>
<dbReference type="EMBL" id="FPJA01000004">
    <property type="protein sequence ID" value="SFW19675.1"/>
    <property type="molecule type" value="Genomic_DNA"/>
</dbReference>
<evidence type="ECO:0008006" key="3">
    <source>
        <dbReference type="Google" id="ProtNLM"/>
    </source>
</evidence>
<dbReference type="Gene3D" id="3.40.50.1820">
    <property type="entry name" value="alpha/beta hydrolase"/>
    <property type="match status" value="1"/>
</dbReference>
<reference evidence="2" key="1">
    <citation type="submission" date="2016-11" db="EMBL/GenBank/DDBJ databases">
        <authorList>
            <person name="Varghese N."/>
            <person name="Submissions S."/>
        </authorList>
    </citation>
    <scope>NUCLEOTIDE SEQUENCE [LARGE SCALE GENOMIC DNA]</scope>
    <source>
        <strain evidence="2">C3</strain>
    </source>
</reference>
<protein>
    <recommendedName>
        <fullName evidence="3">Esterase</fullName>
    </recommendedName>
</protein>
<accession>A0A1K1M9A1</accession>
<evidence type="ECO:0000313" key="1">
    <source>
        <dbReference type="EMBL" id="SFW19675.1"/>
    </source>
</evidence>
<dbReference type="Proteomes" id="UP000182958">
    <property type="component" value="Unassembled WGS sequence"/>
</dbReference>
<keyword evidence="2" id="KW-1185">Reference proteome</keyword>
<dbReference type="RefSeq" id="WP_072305526.1">
    <property type="nucleotide sequence ID" value="NZ_FPJA01000004.1"/>
</dbReference>
<proteinExistence type="predicted"/>
<sequence length="206" mass="23524">MRTYEYGNLDAQTVLIQPVDDHELPLMEKEWQEIRNLTDKDVLLIAVKVNSWNDDLSPWEAPAVFGKDGFGGRAEKMLEIIRQLCQENSNSYYLGGYSLAGLFALWAGYQVQFAGIAAASPSMWFPGFTDYMEQNSPLTDNIYLSLGDKEEKARNKNMSTVGDCMRQGFKKLQEDGINCTLEWNQGNHFHEPEKRMAKAFAWAVKY</sequence>
<dbReference type="InterPro" id="IPR029058">
    <property type="entry name" value="AB_hydrolase_fold"/>
</dbReference>
<name>A0A1K1M9A1_SELRU</name>